<dbReference type="Pfam" id="PF01336">
    <property type="entry name" value="tRNA_anti-codon"/>
    <property type="match status" value="1"/>
</dbReference>
<evidence type="ECO:0000259" key="6">
    <source>
        <dbReference type="PROSITE" id="PS50862"/>
    </source>
</evidence>
<evidence type="ECO:0000256" key="3">
    <source>
        <dbReference type="ARBA" id="ARBA00022840"/>
    </source>
</evidence>
<evidence type="ECO:0000256" key="4">
    <source>
        <dbReference type="ARBA" id="ARBA00023146"/>
    </source>
</evidence>
<dbReference type="GO" id="GO:0070154">
    <property type="term" value="P:mitochondrial lysyl-tRNA aminoacylation"/>
    <property type="evidence" value="ECO:0007669"/>
    <property type="project" value="TreeGrafter"/>
</dbReference>
<dbReference type="STRING" id="1141098.A0A1Y2D873"/>
<dbReference type="Proteomes" id="UP000193689">
    <property type="component" value="Unassembled WGS sequence"/>
</dbReference>
<sequence>MGGRRPLRLLRPYAFQLLPRKPDLYCRFYSVIRSTCAGHDPSNRSRLDARECSRQVYTLARQPVSATESPSTVKAKRIKKLEQFNALQYPRLPILTPDDPPTLSITVAEFRQRYDDLSPDVADIAREVTLQGRITAIRRLGSKLVFLDIQGSFAKVQVQIGSNAFSEQVTHKEFKDAVGPLLRGDFVSLTGTPCRTNVGELTLRLTKLPKLMSPSLLPIPESLVDEETMVQNRSMDLLVNPKSSDLLRFRSDLIWWLRNYFREGGFMEVQTPILSDYAGGATARPFLTSATEFPNKELALRIAPELWLKRLVVGGFDKIYEIGPAFRNEGLDATHNPEFTMCEFYSAFSSLQDLCRFTQDLIRYLAKQSDTVISAGQYASLEPIDHAYFDLRIKKIQFIPGLEKAIGIKFPDLQAPDALDQLVAELTEKKFAVTPDLTLNKLLDRLAGVFLERISFHQPIFITHHPACMSPLAKSFICPETGQLVSARAELFIKGAEIANMYEEENNPFEQRRKFEQQVQAAESGDAEAVEGRVKVDESFIQALECGLPPTGGWGCGIDRLVMLFSGAKRISSTLAFGNLRHVVSPPKMEK</sequence>
<dbReference type="PANTHER" id="PTHR42918">
    <property type="entry name" value="LYSYL-TRNA SYNTHETASE"/>
    <property type="match status" value="1"/>
</dbReference>
<feature type="domain" description="Aminoacyl-transfer RNA synthetases class-II family profile" evidence="6">
    <location>
        <begin position="247"/>
        <end position="586"/>
    </location>
</feature>
<name>A0A1Y2D873_9PEZI</name>
<dbReference type="Pfam" id="PF00152">
    <property type="entry name" value="tRNA-synt_2"/>
    <property type="match status" value="1"/>
</dbReference>
<dbReference type="OrthoDB" id="21243at2759"/>
<evidence type="ECO:0000256" key="1">
    <source>
        <dbReference type="ARBA" id="ARBA00022598"/>
    </source>
</evidence>
<dbReference type="CDD" id="cd04322">
    <property type="entry name" value="LysRS_N"/>
    <property type="match status" value="1"/>
</dbReference>
<dbReference type="RefSeq" id="XP_040709615.1">
    <property type="nucleotide sequence ID" value="XM_040861517.1"/>
</dbReference>
<keyword evidence="1" id="KW-0436">Ligase</keyword>
<gene>
    <name evidence="7" type="ORF">BCR38DRAFT_452387</name>
</gene>
<dbReference type="GO" id="GO:0000049">
    <property type="term" value="F:tRNA binding"/>
    <property type="evidence" value="ECO:0007669"/>
    <property type="project" value="TreeGrafter"/>
</dbReference>
<evidence type="ECO:0000256" key="2">
    <source>
        <dbReference type="ARBA" id="ARBA00022741"/>
    </source>
</evidence>
<proteinExistence type="predicted"/>
<keyword evidence="8" id="KW-1185">Reference proteome</keyword>
<dbReference type="SUPFAM" id="SSF55681">
    <property type="entry name" value="Class II aaRS and biotin synthetases"/>
    <property type="match status" value="1"/>
</dbReference>
<dbReference type="InterPro" id="IPR018149">
    <property type="entry name" value="Lys-tRNA-synth_II_C"/>
</dbReference>
<evidence type="ECO:0000313" key="7">
    <source>
        <dbReference type="EMBL" id="ORY55468.1"/>
    </source>
</evidence>
<dbReference type="GO" id="GO:0005524">
    <property type="term" value="F:ATP binding"/>
    <property type="evidence" value="ECO:0007669"/>
    <property type="project" value="UniProtKB-KW"/>
</dbReference>
<keyword evidence="2" id="KW-0547">Nucleotide-binding</keyword>
<accession>A0A1Y2D873</accession>
<dbReference type="SUPFAM" id="SSF50249">
    <property type="entry name" value="Nucleic acid-binding proteins"/>
    <property type="match status" value="1"/>
</dbReference>
<dbReference type="Gene3D" id="2.40.50.140">
    <property type="entry name" value="Nucleic acid-binding proteins"/>
    <property type="match status" value="1"/>
</dbReference>
<dbReference type="EMBL" id="MCFJ01000027">
    <property type="protein sequence ID" value="ORY55468.1"/>
    <property type="molecule type" value="Genomic_DNA"/>
</dbReference>
<organism evidence="7 8">
    <name type="scientific">Pseudomassariella vexata</name>
    <dbReference type="NCBI Taxonomy" id="1141098"/>
    <lineage>
        <taxon>Eukaryota</taxon>
        <taxon>Fungi</taxon>
        <taxon>Dikarya</taxon>
        <taxon>Ascomycota</taxon>
        <taxon>Pezizomycotina</taxon>
        <taxon>Sordariomycetes</taxon>
        <taxon>Xylariomycetidae</taxon>
        <taxon>Amphisphaeriales</taxon>
        <taxon>Pseudomassariaceae</taxon>
        <taxon>Pseudomassariella</taxon>
    </lineage>
</organism>
<protein>
    <recommendedName>
        <fullName evidence="5">Lysyl-tRNA synthetase</fullName>
    </recommendedName>
</protein>
<comment type="caution">
    <text evidence="7">The sequence shown here is derived from an EMBL/GenBank/DDBJ whole genome shotgun (WGS) entry which is preliminary data.</text>
</comment>
<dbReference type="InterPro" id="IPR045864">
    <property type="entry name" value="aa-tRNA-synth_II/BPL/LPL"/>
</dbReference>
<dbReference type="GO" id="GO:0005739">
    <property type="term" value="C:mitochondrion"/>
    <property type="evidence" value="ECO:0007669"/>
    <property type="project" value="TreeGrafter"/>
</dbReference>
<dbReference type="GO" id="GO:0004824">
    <property type="term" value="F:lysine-tRNA ligase activity"/>
    <property type="evidence" value="ECO:0007669"/>
    <property type="project" value="InterPro"/>
</dbReference>
<dbReference type="InterPro" id="IPR006195">
    <property type="entry name" value="aa-tRNA-synth_II"/>
</dbReference>
<reference evidence="7 8" key="1">
    <citation type="submission" date="2016-07" db="EMBL/GenBank/DDBJ databases">
        <title>Pervasive Adenine N6-methylation of Active Genes in Fungi.</title>
        <authorList>
            <consortium name="DOE Joint Genome Institute"/>
            <person name="Mondo S.J."/>
            <person name="Dannebaum R.O."/>
            <person name="Kuo R.C."/>
            <person name="Labutti K."/>
            <person name="Haridas S."/>
            <person name="Kuo A."/>
            <person name="Salamov A."/>
            <person name="Ahrendt S.R."/>
            <person name="Lipzen A."/>
            <person name="Sullivan W."/>
            <person name="Andreopoulos W.B."/>
            <person name="Clum A."/>
            <person name="Lindquist E."/>
            <person name="Daum C."/>
            <person name="Ramamoorthy G.K."/>
            <person name="Gryganskyi A."/>
            <person name="Culley D."/>
            <person name="Magnuson J.K."/>
            <person name="James T.Y."/>
            <person name="O'Malley M.A."/>
            <person name="Stajich J.E."/>
            <person name="Spatafora J.W."/>
            <person name="Visel A."/>
            <person name="Grigoriev I.V."/>
        </authorList>
    </citation>
    <scope>NUCLEOTIDE SEQUENCE [LARGE SCALE GENOMIC DNA]</scope>
    <source>
        <strain evidence="7 8">CBS 129021</strain>
    </source>
</reference>
<dbReference type="InterPro" id="IPR012340">
    <property type="entry name" value="NA-bd_OB-fold"/>
</dbReference>
<keyword evidence="4" id="KW-0030">Aminoacyl-tRNA synthetase</keyword>
<dbReference type="InterPro" id="IPR044136">
    <property type="entry name" value="Lys-tRNA-ligase_II_N"/>
</dbReference>
<dbReference type="InterPro" id="IPR004364">
    <property type="entry name" value="Aa-tRNA-synt_II"/>
</dbReference>
<dbReference type="GeneID" id="63777729"/>
<dbReference type="Gene3D" id="3.30.930.10">
    <property type="entry name" value="Bira Bifunctional Protein, Domain 2"/>
    <property type="match status" value="1"/>
</dbReference>
<dbReference type="InterPro" id="IPR004365">
    <property type="entry name" value="NA-bd_OB_tRNA"/>
</dbReference>
<evidence type="ECO:0000256" key="5">
    <source>
        <dbReference type="ARBA" id="ARBA00030563"/>
    </source>
</evidence>
<keyword evidence="3" id="KW-0067">ATP-binding</keyword>
<dbReference type="PROSITE" id="PS50862">
    <property type="entry name" value="AA_TRNA_LIGASE_II"/>
    <property type="match status" value="1"/>
</dbReference>
<dbReference type="PRINTS" id="PR00982">
    <property type="entry name" value="TRNASYNTHLYS"/>
</dbReference>
<dbReference type="PANTHER" id="PTHR42918:SF5">
    <property type="entry name" value="LYSINE--TRNA LIGASE, MITOCHONDRIAL"/>
    <property type="match status" value="1"/>
</dbReference>
<evidence type="ECO:0000313" key="8">
    <source>
        <dbReference type="Proteomes" id="UP000193689"/>
    </source>
</evidence>
<dbReference type="AlphaFoldDB" id="A0A1Y2D873"/>
<dbReference type="InParanoid" id="A0A1Y2D873"/>